<evidence type="ECO:0000256" key="8">
    <source>
        <dbReference type="RuleBase" id="RU003805"/>
    </source>
</evidence>
<evidence type="ECO:0000256" key="7">
    <source>
        <dbReference type="ARBA" id="ARBA00048552"/>
    </source>
</evidence>
<reference evidence="10" key="1">
    <citation type="journal article" date="2020" name="IMA Fungus">
        <title>The 256 kb mitochondrial genome of Clavaria fumosa is the largest among phylum Basidiomycota and is rich in introns and intronic ORFs.</title>
        <authorList>
            <person name="Wang X."/>
            <person name="Wang Y."/>
            <person name="Yao W."/>
            <person name="Shen J."/>
            <person name="Chen M."/>
            <person name="Gao M."/>
            <person name="Ren J."/>
            <person name="Li Q."/>
            <person name="Liu N."/>
        </authorList>
    </citation>
    <scope>NUCLEOTIDE SEQUENCE</scope>
</reference>
<dbReference type="Gene3D" id="1.10.150.20">
    <property type="entry name" value="5' to 3' exonuclease, C-terminal subdomain"/>
    <property type="match status" value="1"/>
</dbReference>
<dbReference type="Gene3D" id="1.10.287.280">
    <property type="match status" value="1"/>
</dbReference>
<dbReference type="PANTHER" id="PTHR10102:SF0">
    <property type="entry name" value="DNA-DIRECTED RNA POLYMERASE, MITOCHONDRIAL"/>
    <property type="match status" value="1"/>
</dbReference>
<dbReference type="InterPro" id="IPR002092">
    <property type="entry name" value="DNA-dir_Rpol_phage-type"/>
</dbReference>
<evidence type="ECO:0000256" key="2">
    <source>
        <dbReference type="ARBA" id="ARBA00012418"/>
    </source>
</evidence>
<dbReference type="Pfam" id="PF00940">
    <property type="entry name" value="RNA_pol"/>
    <property type="match status" value="1"/>
</dbReference>
<dbReference type="GO" id="GO:0003677">
    <property type="term" value="F:DNA binding"/>
    <property type="evidence" value="ECO:0007669"/>
    <property type="project" value="InterPro"/>
</dbReference>
<comment type="function">
    <text evidence="8">DNA-dependent RNA polymerase catalyzes the transcription of DNA into RNA using the four ribonucleoside triphosphates as substrates.</text>
</comment>
<dbReference type="GO" id="GO:0003899">
    <property type="term" value="F:DNA-directed RNA polymerase activity"/>
    <property type="evidence" value="ECO:0007669"/>
    <property type="project" value="UniProtKB-EC"/>
</dbReference>
<evidence type="ECO:0000256" key="4">
    <source>
        <dbReference type="ARBA" id="ARBA00022679"/>
    </source>
</evidence>
<geneLocation type="mitochondrion" evidence="10"/>
<dbReference type="InterPro" id="IPR037159">
    <property type="entry name" value="RNA_POL_N_sf"/>
</dbReference>
<dbReference type="GO" id="GO:0006390">
    <property type="term" value="P:mitochondrial transcription"/>
    <property type="evidence" value="ECO:0007669"/>
    <property type="project" value="TreeGrafter"/>
</dbReference>
<dbReference type="InterPro" id="IPR029262">
    <property type="entry name" value="RPOL_N"/>
</dbReference>
<organism evidence="10">
    <name type="scientific">Clavaria fumosa</name>
    <dbReference type="NCBI Taxonomy" id="264083"/>
    <lineage>
        <taxon>Eukaryota</taxon>
        <taxon>Fungi</taxon>
        <taxon>Dikarya</taxon>
        <taxon>Basidiomycota</taxon>
        <taxon>Agaricomycotina</taxon>
        <taxon>Agaricomycetes</taxon>
        <taxon>Agaricomycetidae</taxon>
        <taxon>Agaricales</taxon>
        <taxon>Clavariineae</taxon>
        <taxon>Clavariaceae</taxon>
        <taxon>Clavaria</taxon>
    </lineage>
</organism>
<comment type="catalytic activity">
    <reaction evidence="7 8">
        <text>RNA(n) + a ribonucleoside 5'-triphosphate = RNA(n+1) + diphosphate</text>
        <dbReference type="Rhea" id="RHEA:21248"/>
        <dbReference type="Rhea" id="RHEA-COMP:14527"/>
        <dbReference type="Rhea" id="RHEA-COMP:17342"/>
        <dbReference type="ChEBI" id="CHEBI:33019"/>
        <dbReference type="ChEBI" id="CHEBI:61557"/>
        <dbReference type="ChEBI" id="CHEBI:140395"/>
        <dbReference type="EC" id="2.7.7.6"/>
    </reaction>
</comment>
<protein>
    <recommendedName>
        <fullName evidence="2 8">DNA-directed RNA polymerase</fullName>
        <ecNumber evidence="2 8">2.7.7.6</ecNumber>
    </recommendedName>
</protein>
<gene>
    <name evidence="10" type="primary">orf813</name>
</gene>
<dbReference type="EC" id="2.7.7.6" evidence="2 8"/>
<dbReference type="SMART" id="SM01311">
    <property type="entry name" value="RPOL_N"/>
    <property type="match status" value="1"/>
</dbReference>
<evidence type="ECO:0000256" key="3">
    <source>
        <dbReference type="ARBA" id="ARBA00022478"/>
    </source>
</evidence>
<evidence type="ECO:0000256" key="1">
    <source>
        <dbReference type="ARBA" id="ARBA00009493"/>
    </source>
</evidence>
<dbReference type="RefSeq" id="YP_010130257.1">
    <property type="nucleotide sequence ID" value="NC_056336.1"/>
</dbReference>
<dbReference type="PANTHER" id="PTHR10102">
    <property type="entry name" value="DNA-DIRECTED RNA POLYMERASE, MITOCHONDRIAL"/>
    <property type="match status" value="1"/>
</dbReference>
<feature type="domain" description="DNA-directed RNA polymerase N-terminal" evidence="9">
    <location>
        <begin position="53"/>
        <end position="291"/>
    </location>
</feature>
<keyword evidence="10" id="KW-0496">Mitochondrion</keyword>
<dbReference type="PROSITE" id="PS00489">
    <property type="entry name" value="RNA_POL_PHAGE_2"/>
    <property type="match status" value="1"/>
</dbReference>
<dbReference type="SUPFAM" id="SSF56672">
    <property type="entry name" value="DNA/RNA polymerases"/>
    <property type="match status" value="1"/>
</dbReference>
<dbReference type="InterPro" id="IPR046950">
    <property type="entry name" value="DNA-dir_Rpol_C_phage-type"/>
</dbReference>
<sequence length="813" mass="95214">MKNVKNIENIIIRGIHKTSNNLSKDINNNNSYLISYLDSIKEIINNTSYTQIQKQKIIEESWVDITKEKLEDPKYLLDRYSNKLYSIIKNEAFLTLMTLYENNIIKKKFPLFSEDLHKLEYLILTYSIIITNYSKLKLAALSILIGENILYLIYKNKLKAKKDFITYVDWKKELNINSNDNITIKLGYFFVNILTKFPHEIIYIKYVKEHNTEYYKVKINEEYLSIIKENIIISPTSLPMVCKPIEWSCKSFGGFLENKNRGENIITGSTKYDQKMENKKNLYNAINYLNSIKFSINSLLLNYLKTEEGKYFLDKIKAEDNLQRIITLKVSETFSNSFFYLNVHADWRGRIYTHSFFINYQGDDLSSSLLNFWDGELLTETGKYYLYIYGANNHNENNISKSSFSDRINWVKNNYNKIISLDKELILSADNPFIFLSFCLNVKELHKNPNTIIKIPVFLDATCNGIQHLAAIMQDIELGTKVNLIPYESEDKPRDIYFELIDPINKAINKFGKENDEYNTLSLVKLNRKIIKQSIMTKVYNVSVYGISQQIQNKLEKIKDENSTVTTNITKDLKNNLKKINETFFICPGKNNVNVYLTYQDIYQIASILNDQIFVVFPSLNKIYDYFIKITELIIELGIPLTWITPAGIKITQKYLKSNKKLIPIKFLGKTKTLVLRQWTNILNKQKQKNSIIPNIIHSLDASHLINLINNATKDKFYPIITIHDCFGSHPNKMALLEYIVKKEFILLYTNEKFLSKFHKRLIQSIKDNNFSIIKKDKKNYVICNNDYLIIPKIPKIGKLDLEKIIQSKYMIN</sequence>
<dbReference type="GeneID" id="65338596"/>
<evidence type="ECO:0000256" key="5">
    <source>
        <dbReference type="ARBA" id="ARBA00022695"/>
    </source>
</evidence>
<keyword evidence="5 8" id="KW-0548">Nucleotidyltransferase</keyword>
<evidence type="ECO:0000256" key="6">
    <source>
        <dbReference type="ARBA" id="ARBA00023163"/>
    </source>
</evidence>
<keyword evidence="3 8" id="KW-0240">DNA-directed RNA polymerase</keyword>
<dbReference type="Gene3D" id="1.10.1320.10">
    <property type="entry name" value="DNA-directed RNA polymerase, N-terminal domain"/>
    <property type="match status" value="1"/>
</dbReference>
<proteinExistence type="inferred from homology"/>
<name>A0A7T3U4U0_9AGAR</name>
<keyword evidence="4 8" id="KW-0808">Transferase</keyword>
<evidence type="ECO:0000313" key="10">
    <source>
        <dbReference type="EMBL" id="QPZ51159.1"/>
    </source>
</evidence>
<dbReference type="PROSITE" id="PS00900">
    <property type="entry name" value="RNA_POL_PHAGE_1"/>
    <property type="match status" value="1"/>
</dbReference>
<comment type="similarity">
    <text evidence="1 8">Belongs to the phage and mitochondrial RNA polymerase family.</text>
</comment>
<dbReference type="GO" id="GO:0034245">
    <property type="term" value="C:mitochondrial DNA-directed RNA polymerase complex"/>
    <property type="evidence" value="ECO:0007669"/>
    <property type="project" value="TreeGrafter"/>
</dbReference>
<accession>A0A7T3U4U0</accession>
<keyword evidence="6 8" id="KW-0804">Transcription</keyword>
<evidence type="ECO:0000259" key="9">
    <source>
        <dbReference type="SMART" id="SM01311"/>
    </source>
</evidence>
<dbReference type="EMBL" id="MT114157">
    <property type="protein sequence ID" value="QPZ51159.1"/>
    <property type="molecule type" value="Genomic_DNA"/>
</dbReference>
<dbReference type="InterPro" id="IPR043502">
    <property type="entry name" value="DNA/RNA_pol_sf"/>
</dbReference>
<dbReference type="AlphaFoldDB" id="A0A7T3U4U0"/>